<dbReference type="SUPFAM" id="SSF52540">
    <property type="entry name" value="P-loop containing nucleoside triphosphate hydrolases"/>
    <property type="match status" value="1"/>
</dbReference>
<keyword evidence="4" id="KW-1278">Translocase</keyword>
<evidence type="ECO:0000313" key="7">
    <source>
        <dbReference type="EMBL" id="MCI0756171.1"/>
    </source>
</evidence>
<organism evidence="7 8">
    <name type="scientific">Teichococcus vastitatis</name>
    <dbReference type="NCBI Taxonomy" id="2307076"/>
    <lineage>
        <taxon>Bacteria</taxon>
        <taxon>Pseudomonadati</taxon>
        <taxon>Pseudomonadota</taxon>
        <taxon>Alphaproteobacteria</taxon>
        <taxon>Acetobacterales</taxon>
        <taxon>Roseomonadaceae</taxon>
        <taxon>Roseomonas</taxon>
    </lineage>
</organism>
<dbReference type="InterPro" id="IPR017871">
    <property type="entry name" value="ABC_transporter-like_CS"/>
</dbReference>
<name>A0ABS9WA37_9PROT</name>
<sequence>MLRAESLTLRQGSQVISRSLSLDFARGGITALVGPNGAGKTTLLRALQGGHRPSGGRITLDGLALTDAGRRRWQARIGYMPQESRASDGVTVLEAVLLGRAGTLAFHLPDAELRAAATLLQEFGLLELAGRSLATLSGGQRQLVFFAQCLAREPEVMLLDEPVSALDLRHQQTMMRALRRLTDARQLISVVVLHDLNLAARYADRIAVLAEGRLRAIGPPREALSAPLLSEIYGVTVRVLRDADNMPLVQSLV</sequence>
<evidence type="ECO:0000313" key="8">
    <source>
        <dbReference type="Proteomes" id="UP001201985"/>
    </source>
</evidence>
<keyword evidence="2" id="KW-0547">Nucleotide-binding</keyword>
<dbReference type="InterPro" id="IPR003593">
    <property type="entry name" value="AAA+_ATPase"/>
</dbReference>
<evidence type="ECO:0000256" key="4">
    <source>
        <dbReference type="ARBA" id="ARBA00022967"/>
    </source>
</evidence>
<evidence type="ECO:0000256" key="2">
    <source>
        <dbReference type="ARBA" id="ARBA00022741"/>
    </source>
</evidence>
<proteinExistence type="predicted"/>
<comment type="caution">
    <text evidence="7">The sequence shown here is derived from an EMBL/GenBank/DDBJ whole genome shotgun (WGS) entry which is preliminary data.</text>
</comment>
<gene>
    <name evidence="7" type="ORF">MON41_21155</name>
</gene>
<dbReference type="RefSeq" id="WP_241793817.1">
    <property type="nucleotide sequence ID" value="NZ_JALBUU010000097.1"/>
</dbReference>
<evidence type="ECO:0000256" key="3">
    <source>
        <dbReference type="ARBA" id="ARBA00022840"/>
    </source>
</evidence>
<dbReference type="Proteomes" id="UP001201985">
    <property type="component" value="Unassembled WGS sequence"/>
</dbReference>
<dbReference type="SMART" id="SM00382">
    <property type="entry name" value="AAA"/>
    <property type="match status" value="1"/>
</dbReference>
<dbReference type="EMBL" id="JALBUU010000097">
    <property type="protein sequence ID" value="MCI0756171.1"/>
    <property type="molecule type" value="Genomic_DNA"/>
</dbReference>
<dbReference type="InterPro" id="IPR003439">
    <property type="entry name" value="ABC_transporter-like_ATP-bd"/>
</dbReference>
<reference evidence="7 8" key="1">
    <citation type="submission" date="2022-03" db="EMBL/GenBank/DDBJ databases">
        <title>Complete genome analysis of Roseomonas KG 17.1 : a prolific producer of plant growth promoters.</title>
        <authorList>
            <person name="Saadouli I."/>
            <person name="Najjari A."/>
            <person name="Mosbah A."/>
            <person name="Ouzari H.I."/>
        </authorList>
    </citation>
    <scope>NUCLEOTIDE SEQUENCE [LARGE SCALE GENOMIC DNA]</scope>
    <source>
        <strain evidence="7 8">KG17-1</strain>
    </source>
</reference>
<dbReference type="PROSITE" id="PS50893">
    <property type="entry name" value="ABC_TRANSPORTER_2"/>
    <property type="match status" value="1"/>
</dbReference>
<keyword evidence="8" id="KW-1185">Reference proteome</keyword>
<protein>
    <submittedName>
        <fullName evidence="7">ABC transporter ATP-binding protein</fullName>
    </submittedName>
</protein>
<evidence type="ECO:0000256" key="1">
    <source>
        <dbReference type="ARBA" id="ARBA00022448"/>
    </source>
</evidence>
<keyword evidence="3 7" id="KW-0067">ATP-binding</keyword>
<dbReference type="CDD" id="cd03214">
    <property type="entry name" value="ABC_Iron-Siderophores_B12_Hemin"/>
    <property type="match status" value="1"/>
</dbReference>
<dbReference type="PANTHER" id="PTHR42794:SF1">
    <property type="entry name" value="HEMIN IMPORT ATP-BINDING PROTEIN HMUV"/>
    <property type="match status" value="1"/>
</dbReference>
<accession>A0ABS9WA37</accession>
<dbReference type="GO" id="GO:0005524">
    <property type="term" value="F:ATP binding"/>
    <property type="evidence" value="ECO:0007669"/>
    <property type="project" value="UniProtKB-KW"/>
</dbReference>
<feature type="domain" description="ABC transporter" evidence="6">
    <location>
        <begin position="2"/>
        <end position="236"/>
    </location>
</feature>
<evidence type="ECO:0000259" key="6">
    <source>
        <dbReference type="PROSITE" id="PS50893"/>
    </source>
</evidence>
<comment type="function">
    <text evidence="5">Part of the ABC transporter complex HmuTUV involved in hemin import. Responsible for energy coupling to the transport system.</text>
</comment>
<keyword evidence="1" id="KW-0813">Transport</keyword>
<evidence type="ECO:0000256" key="5">
    <source>
        <dbReference type="ARBA" id="ARBA00037066"/>
    </source>
</evidence>
<dbReference type="Pfam" id="PF00005">
    <property type="entry name" value="ABC_tran"/>
    <property type="match status" value="1"/>
</dbReference>
<dbReference type="PANTHER" id="PTHR42794">
    <property type="entry name" value="HEMIN IMPORT ATP-BINDING PROTEIN HMUV"/>
    <property type="match status" value="1"/>
</dbReference>
<dbReference type="PROSITE" id="PS00211">
    <property type="entry name" value="ABC_TRANSPORTER_1"/>
    <property type="match status" value="1"/>
</dbReference>
<dbReference type="InterPro" id="IPR027417">
    <property type="entry name" value="P-loop_NTPase"/>
</dbReference>
<dbReference type="Gene3D" id="3.40.50.300">
    <property type="entry name" value="P-loop containing nucleotide triphosphate hydrolases"/>
    <property type="match status" value="1"/>
</dbReference>